<dbReference type="Proteomes" id="UP001056012">
    <property type="component" value="Chromosome 2"/>
</dbReference>
<evidence type="ECO:0000313" key="2">
    <source>
        <dbReference type="EMBL" id="USP76429.1"/>
    </source>
</evidence>
<protein>
    <submittedName>
        <fullName evidence="2">Uncharacterized protein</fullName>
    </submittedName>
</protein>
<keyword evidence="3" id="KW-1185">Reference proteome</keyword>
<gene>
    <name evidence="2" type="ORF">yc1106_03703</name>
</gene>
<dbReference type="EMBL" id="CP089275">
    <property type="protein sequence ID" value="USP76429.1"/>
    <property type="molecule type" value="Genomic_DNA"/>
</dbReference>
<sequence length="131" mass="13643">MYCSKITTLLTAALLAGASAATAPKDTRQISNRRTVSARQTGTVIGEIDGGAGEQPLTILNNPDSIAFGFVPKTIQITLSGASCSLFTGRIGNDANGNVACDLNTHVVDIFFGDAPKDVSNLEIECAFCSF</sequence>
<feature type="signal peptide" evidence="1">
    <location>
        <begin position="1"/>
        <end position="20"/>
    </location>
</feature>
<accession>A0A9Q8Z7Q5</accession>
<organism evidence="2 3">
    <name type="scientific">Curvularia clavata</name>
    <dbReference type="NCBI Taxonomy" id="95742"/>
    <lineage>
        <taxon>Eukaryota</taxon>
        <taxon>Fungi</taxon>
        <taxon>Dikarya</taxon>
        <taxon>Ascomycota</taxon>
        <taxon>Pezizomycotina</taxon>
        <taxon>Dothideomycetes</taxon>
        <taxon>Pleosporomycetidae</taxon>
        <taxon>Pleosporales</taxon>
        <taxon>Pleosporineae</taxon>
        <taxon>Pleosporaceae</taxon>
        <taxon>Curvularia</taxon>
    </lineage>
</organism>
<dbReference type="VEuPathDB" id="FungiDB:yc1106_03703"/>
<evidence type="ECO:0000256" key="1">
    <source>
        <dbReference type="SAM" id="SignalP"/>
    </source>
</evidence>
<feature type="chain" id="PRO_5040280769" evidence="1">
    <location>
        <begin position="21"/>
        <end position="131"/>
    </location>
</feature>
<reference evidence="2" key="1">
    <citation type="submission" date="2021-12" db="EMBL/GenBank/DDBJ databases">
        <title>Curvularia clavata genome.</title>
        <authorList>
            <person name="Cao Y."/>
        </authorList>
    </citation>
    <scope>NUCLEOTIDE SEQUENCE</scope>
    <source>
        <strain evidence="2">Yc1106</strain>
    </source>
</reference>
<dbReference type="AlphaFoldDB" id="A0A9Q8Z7Q5"/>
<name>A0A9Q8Z7Q5_CURCL</name>
<dbReference type="OrthoDB" id="5429055at2759"/>
<evidence type="ECO:0000313" key="3">
    <source>
        <dbReference type="Proteomes" id="UP001056012"/>
    </source>
</evidence>
<keyword evidence="1" id="KW-0732">Signal</keyword>
<proteinExistence type="predicted"/>